<comment type="caution">
    <text evidence="1">The sequence shown here is derived from an EMBL/GenBank/DDBJ whole genome shotgun (WGS) entry which is preliminary data.</text>
</comment>
<proteinExistence type="predicted"/>
<evidence type="ECO:0000313" key="2">
    <source>
        <dbReference type="Proteomes" id="UP001385951"/>
    </source>
</evidence>
<dbReference type="AlphaFoldDB" id="A0AAW0GB89"/>
<gene>
    <name evidence="1" type="ORF">QCA50_007521</name>
</gene>
<reference evidence="1 2" key="1">
    <citation type="submission" date="2022-09" db="EMBL/GenBank/DDBJ databases">
        <authorList>
            <person name="Palmer J.M."/>
        </authorList>
    </citation>
    <scope>NUCLEOTIDE SEQUENCE [LARGE SCALE GENOMIC DNA]</scope>
    <source>
        <strain evidence="1 2">DSM 7382</strain>
    </source>
</reference>
<evidence type="ECO:0000313" key="1">
    <source>
        <dbReference type="EMBL" id="KAK7688832.1"/>
    </source>
</evidence>
<dbReference type="Proteomes" id="UP001385951">
    <property type="component" value="Unassembled WGS sequence"/>
</dbReference>
<sequence length="98" mass="10909">MNVPSNQSFSKFNVHTPADTLVHYKSTKCCVIFDTKPVTWISADMPHRTRTTPCTKPWNLGPSSRRVGEAVVFEDVLAFLSQATSDENFTQSLGGLDF</sequence>
<protein>
    <submittedName>
        <fullName evidence="1">Uncharacterized protein</fullName>
    </submittedName>
</protein>
<keyword evidence="2" id="KW-1185">Reference proteome</keyword>
<dbReference type="EMBL" id="JASBNA010000009">
    <property type="protein sequence ID" value="KAK7688832.1"/>
    <property type="molecule type" value="Genomic_DNA"/>
</dbReference>
<organism evidence="1 2">
    <name type="scientific">Cerrena zonata</name>
    <dbReference type="NCBI Taxonomy" id="2478898"/>
    <lineage>
        <taxon>Eukaryota</taxon>
        <taxon>Fungi</taxon>
        <taxon>Dikarya</taxon>
        <taxon>Basidiomycota</taxon>
        <taxon>Agaricomycotina</taxon>
        <taxon>Agaricomycetes</taxon>
        <taxon>Polyporales</taxon>
        <taxon>Cerrenaceae</taxon>
        <taxon>Cerrena</taxon>
    </lineage>
</organism>
<name>A0AAW0GB89_9APHY</name>
<accession>A0AAW0GB89</accession>